<protein>
    <recommendedName>
        <fullName evidence="2">histidine kinase</fullName>
        <ecNumber evidence="2">2.7.13.3</ecNumber>
    </recommendedName>
</protein>
<keyword evidence="5" id="KW-0547">Nucleotide-binding</keyword>
<dbReference type="SUPFAM" id="SSF47384">
    <property type="entry name" value="Homodimeric domain of signal transducing histidine kinase"/>
    <property type="match status" value="1"/>
</dbReference>
<dbReference type="InterPro" id="IPR005467">
    <property type="entry name" value="His_kinase_dom"/>
</dbReference>
<dbReference type="Pfam" id="PF02518">
    <property type="entry name" value="HATPase_c"/>
    <property type="match status" value="1"/>
</dbReference>
<sequence>MNTIVELEIVNHLRKNKNDIVNEMMLLFHNIPMTSTQELDLHNEISSLLKTFIFKITTDKMLNYSGFGRKVEEFRIEINLSVANILDVFEDCRLIVEHRISDAPSNVEGKSFALAKLNEFFLEIQKETYLHTIKEKNIELNSKNIELMELRKDRMKILSQISTSFAHEIRNPLTSIKGFIQLLEKRVDTPELEKRYFEYIYREMQELEREVNQILLLSNEKNHQDVINTHISLSDLLNEAIHSFRPILMQNKIKMEINFTSNLMVLGIEEQIKLILLKLLQNANDALILKEKDRKLAISLMEKSNTLIITISNNGPPIPSVIRHSIFEPFVGTKEMGKGLGLTVSKQLMKKHQGTIEYHSEGKWTAFKLRFPKQ</sequence>
<keyword evidence="3" id="KW-0597">Phosphoprotein</keyword>
<keyword evidence="8" id="KW-0902">Two-component regulatory system</keyword>
<dbReference type="SMART" id="SM00388">
    <property type="entry name" value="HisKA"/>
    <property type="match status" value="1"/>
</dbReference>
<dbReference type="EMBL" id="PDOE01000001">
    <property type="protein sequence ID" value="RKL68546.1"/>
    <property type="molecule type" value="Genomic_DNA"/>
</dbReference>
<dbReference type="GO" id="GO:0005524">
    <property type="term" value="F:ATP binding"/>
    <property type="evidence" value="ECO:0007669"/>
    <property type="project" value="UniProtKB-KW"/>
</dbReference>
<dbReference type="InterPro" id="IPR003661">
    <property type="entry name" value="HisK_dim/P_dom"/>
</dbReference>
<dbReference type="CDD" id="cd00082">
    <property type="entry name" value="HisKA"/>
    <property type="match status" value="1"/>
</dbReference>
<keyword evidence="6" id="KW-0418">Kinase</keyword>
<gene>
    <name evidence="10" type="ORF">CR203_00375</name>
</gene>
<evidence type="ECO:0000256" key="4">
    <source>
        <dbReference type="ARBA" id="ARBA00022679"/>
    </source>
</evidence>
<evidence type="ECO:0000259" key="9">
    <source>
        <dbReference type="PROSITE" id="PS50109"/>
    </source>
</evidence>
<evidence type="ECO:0000256" key="8">
    <source>
        <dbReference type="ARBA" id="ARBA00023012"/>
    </source>
</evidence>
<evidence type="ECO:0000256" key="2">
    <source>
        <dbReference type="ARBA" id="ARBA00012438"/>
    </source>
</evidence>
<dbReference type="Gene3D" id="1.10.287.130">
    <property type="match status" value="1"/>
</dbReference>
<dbReference type="EC" id="2.7.13.3" evidence="2"/>
<keyword evidence="11" id="KW-1185">Reference proteome</keyword>
<comment type="catalytic activity">
    <reaction evidence="1">
        <text>ATP + protein L-histidine = ADP + protein N-phospho-L-histidine.</text>
        <dbReference type="EC" id="2.7.13.3"/>
    </reaction>
</comment>
<dbReference type="GO" id="GO:0000155">
    <property type="term" value="F:phosphorelay sensor kinase activity"/>
    <property type="evidence" value="ECO:0007669"/>
    <property type="project" value="InterPro"/>
</dbReference>
<feature type="domain" description="Histidine kinase" evidence="9">
    <location>
        <begin position="164"/>
        <end position="374"/>
    </location>
</feature>
<dbReference type="PANTHER" id="PTHR43547:SF2">
    <property type="entry name" value="HYBRID SIGNAL TRANSDUCTION HISTIDINE KINASE C"/>
    <property type="match status" value="1"/>
</dbReference>
<evidence type="ECO:0000256" key="1">
    <source>
        <dbReference type="ARBA" id="ARBA00000085"/>
    </source>
</evidence>
<dbReference type="SUPFAM" id="SSF55874">
    <property type="entry name" value="ATPase domain of HSP90 chaperone/DNA topoisomerase II/histidine kinase"/>
    <property type="match status" value="1"/>
</dbReference>
<evidence type="ECO:0000256" key="3">
    <source>
        <dbReference type="ARBA" id="ARBA00022553"/>
    </source>
</evidence>
<dbReference type="PRINTS" id="PR00344">
    <property type="entry name" value="BCTRLSENSOR"/>
</dbReference>
<comment type="caution">
    <text evidence="10">The sequence shown here is derived from an EMBL/GenBank/DDBJ whole genome shotgun (WGS) entry which is preliminary data.</text>
</comment>
<evidence type="ECO:0000313" key="10">
    <source>
        <dbReference type="EMBL" id="RKL68546.1"/>
    </source>
</evidence>
<dbReference type="Proteomes" id="UP000281498">
    <property type="component" value="Unassembled WGS sequence"/>
</dbReference>
<proteinExistence type="predicted"/>
<dbReference type="PROSITE" id="PS50109">
    <property type="entry name" value="HIS_KIN"/>
    <property type="match status" value="1"/>
</dbReference>
<dbReference type="AlphaFoldDB" id="A0A3A9KV99"/>
<dbReference type="InterPro" id="IPR036097">
    <property type="entry name" value="HisK_dim/P_sf"/>
</dbReference>
<dbReference type="RefSeq" id="WP_110936815.1">
    <property type="nucleotide sequence ID" value="NZ_KZ614146.1"/>
</dbReference>
<dbReference type="InterPro" id="IPR036890">
    <property type="entry name" value="HATPase_C_sf"/>
</dbReference>
<dbReference type="InterPro" id="IPR003594">
    <property type="entry name" value="HATPase_dom"/>
</dbReference>
<evidence type="ECO:0000313" key="11">
    <source>
        <dbReference type="Proteomes" id="UP000281498"/>
    </source>
</evidence>
<name>A0A3A9KV99_9BACI</name>
<dbReference type="Pfam" id="PF00512">
    <property type="entry name" value="HisKA"/>
    <property type="match status" value="1"/>
</dbReference>
<reference evidence="10 11" key="1">
    <citation type="submission" date="2017-10" db="EMBL/GenBank/DDBJ databases">
        <title>Bacillus sp. nov., a halophilic bacterium isolated from a Keqin Lake.</title>
        <authorList>
            <person name="Wang H."/>
        </authorList>
    </citation>
    <scope>NUCLEOTIDE SEQUENCE [LARGE SCALE GENOMIC DNA]</scope>
    <source>
        <strain evidence="10 11">KCTC 13187</strain>
    </source>
</reference>
<keyword evidence="7" id="KW-0067">ATP-binding</keyword>
<dbReference type="SMART" id="SM00387">
    <property type="entry name" value="HATPase_c"/>
    <property type="match status" value="1"/>
</dbReference>
<evidence type="ECO:0000256" key="6">
    <source>
        <dbReference type="ARBA" id="ARBA00022777"/>
    </source>
</evidence>
<dbReference type="InterPro" id="IPR004358">
    <property type="entry name" value="Sig_transdc_His_kin-like_C"/>
</dbReference>
<dbReference type="Gene3D" id="3.30.565.10">
    <property type="entry name" value="Histidine kinase-like ATPase, C-terminal domain"/>
    <property type="match status" value="1"/>
</dbReference>
<evidence type="ECO:0000256" key="7">
    <source>
        <dbReference type="ARBA" id="ARBA00022840"/>
    </source>
</evidence>
<dbReference type="PANTHER" id="PTHR43547">
    <property type="entry name" value="TWO-COMPONENT HISTIDINE KINASE"/>
    <property type="match status" value="1"/>
</dbReference>
<organism evidence="10 11">
    <name type="scientific">Salipaludibacillus neizhouensis</name>
    <dbReference type="NCBI Taxonomy" id="885475"/>
    <lineage>
        <taxon>Bacteria</taxon>
        <taxon>Bacillati</taxon>
        <taxon>Bacillota</taxon>
        <taxon>Bacilli</taxon>
        <taxon>Bacillales</taxon>
        <taxon>Bacillaceae</taxon>
    </lineage>
</organism>
<dbReference type="OrthoDB" id="9815750at2"/>
<keyword evidence="4" id="KW-0808">Transferase</keyword>
<accession>A0A3A9KV99</accession>
<evidence type="ECO:0000256" key="5">
    <source>
        <dbReference type="ARBA" id="ARBA00022741"/>
    </source>
</evidence>